<dbReference type="GO" id="GO:0005886">
    <property type="term" value="C:plasma membrane"/>
    <property type="evidence" value="ECO:0007669"/>
    <property type="project" value="TreeGrafter"/>
</dbReference>
<feature type="region of interest" description="Disordered" evidence="6">
    <location>
        <begin position="49"/>
        <end position="72"/>
    </location>
</feature>
<dbReference type="InterPro" id="IPR050774">
    <property type="entry name" value="KCMF1/Dystrophin"/>
</dbReference>
<dbReference type="AlphaFoldDB" id="A0A448WRR6"/>
<dbReference type="Proteomes" id="UP000784294">
    <property type="component" value="Unassembled WGS sequence"/>
</dbReference>
<evidence type="ECO:0000313" key="7">
    <source>
        <dbReference type="EMBL" id="VEL18619.1"/>
    </source>
</evidence>
<feature type="coiled-coil region" evidence="5">
    <location>
        <begin position="7"/>
        <end position="44"/>
    </location>
</feature>
<evidence type="ECO:0000313" key="8">
    <source>
        <dbReference type="Proteomes" id="UP000784294"/>
    </source>
</evidence>
<keyword evidence="5" id="KW-0175">Coiled coil</keyword>
<evidence type="ECO:0000256" key="6">
    <source>
        <dbReference type="SAM" id="MobiDB-lite"/>
    </source>
</evidence>
<evidence type="ECO:0000256" key="2">
    <source>
        <dbReference type="ARBA" id="ARBA00022490"/>
    </source>
</evidence>
<comment type="caution">
    <text evidence="7">The sequence shown here is derived from an EMBL/GenBank/DDBJ whole genome shotgun (WGS) entry which is preliminary data.</text>
</comment>
<reference evidence="7" key="1">
    <citation type="submission" date="2018-11" db="EMBL/GenBank/DDBJ databases">
        <authorList>
            <consortium name="Pathogen Informatics"/>
        </authorList>
    </citation>
    <scope>NUCLEOTIDE SEQUENCE</scope>
</reference>
<dbReference type="OrthoDB" id="10057795at2759"/>
<keyword evidence="2" id="KW-0963">Cytoplasm</keyword>
<name>A0A448WRR6_9PLAT</name>
<keyword evidence="3" id="KW-0106">Calcium</keyword>
<feature type="compositionally biased region" description="Polar residues" evidence="6">
    <location>
        <begin position="49"/>
        <end position="60"/>
    </location>
</feature>
<keyword evidence="8" id="KW-1185">Reference proteome</keyword>
<dbReference type="PANTHER" id="PTHR12268:SF14">
    <property type="entry name" value="DYSTROPHIN-1"/>
    <property type="match status" value="1"/>
</dbReference>
<dbReference type="PANTHER" id="PTHR12268">
    <property type="entry name" value="E3 UBIQUITIN-PROTEIN LIGASE KCMF1"/>
    <property type="match status" value="1"/>
</dbReference>
<evidence type="ECO:0000256" key="1">
    <source>
        <dbReference type="ARBA" id="ARBA00004496"/>
    </source>
</evidence>
<evidence type="ECO:0000256" key="5">
    <source>
        <dbReference type="SAM" id="Coils"/>
    </source>
</evidence>
<dbReference type="GO" id="GO:0045202">
    <property type="term" value="C:synapse"/>
    <property type="evidence" value="ECO:0007669"/>
    <property type="project" value="GOC"/>
</dbReference>
<evidence type="ECO:0000256" key="4">
    <source>
        <dbReference type="ARBA" id="ARBA00023212"/>
    </source>
</evidence>
<comment type="subcellular location">
    <subcellularLocation>
        <location evidence="1">Cytoplasm</location>
    </subcellularLocation>
</comment>
<organism evidence="7 8">
    <name type="scientific">Protopolystoma xenopodis</name>
    <dbReference type="NCBI Taxonomy" id="117903"/>
    <lineage>
        <taxon>Eukaryota</taxon>
        <taxon>Metazoa</taxon>
        <taxon>Spiralia</taxon>
        <taxon>Lophotrochozoa</taxon>
        <taxon>Platyhelminthes</taxon>
        <taxon>Monogenea</taxon>
        <taxon>Polyopisthocotylea</taxon>
        <taxon>Polystomatidea</taxon>
        <taxon>Polystomatidae</taxon>
        <taxon>Protopolystoma</taxon>
    </lineage>
</organism>
<dbReference type="EMBL" id="CAAALY010037818">
    <property type="protein sequence ID" value="VEL18619.1"/>
    <property type="molecule type" value="Genomic_DNA"/>
</dbReference>
<proteinExistence type="predicted"/>
<dbReference type="GO" id="GO:0099536">
    <property type="term" value="P:synaptic signaling"/>
    <property type="evidence" value="ECO:0007669"/>
    <property type="project" value="TreeGrafter"/>
</dbReference>
<gene>
    <name evidence="7" type="ORF">PXEA_LOCUS12059</name>
</gene>
<evidence type="ECO:0000256" key="3">
    <source>
        <dbReference type="ARBA" id="ARBA00022837"/>
    </source>
</evidence>
<accession>A0A448WRR6</accession>
<keyword evidence="4" id="KW-0206">Cytoskeleton</keyword>
<sequence length="87" mass="9790">MTSIAEARLLRQHKGRLEARMQMLEEHNRQLESQLSRLRRYLATTSSIGPQTTLSTSTGRVGSAGSARTEELMEQIPLPIDATRLVR</sequence>
<protein>
    <submittedName>
        <fullName evidence="7">Uncharacterized protein</fullName>
    </submittedName>
</protein>